<keyword evidence="2" id="KW-1185">Reference proteome</keyword>
<evidence type="ECO:0000313" key="1">
    <source>
        <dbReference type="EMBL" id="KAJ8729007.1"/>
    </source>
</evidence>
<dbReference type="InterPro" id="IPR036397">
    <property type="entry name" value="RNaseH_sf"/>
</dbReference>
<dbReference type="Gene3D" id="3.30.420.10">
    <property type="entry name" value="Ribonuclease H-like superfamily/Ribonuclease H"/>
    <property type="match status" value="1"/>
</dbReference>
<reference evidence="1" key="1">
    <citation type="submission" date="2023-03" db="EMBL/GenBank/DDBJ databases">
        <title>Chromosome-level genomes of two armyworms, Mythimna separata and Mythimna loreyi, provide insights into the biosynthesis and reception of sex pheromones.</title>
        <authorList>
            <person name="Zhao H."/>
        </authorList>
    </citation>
    <scope>NUCLEOTIDE SEQUENCE</scope>
    <source>
        <strain evidence="1">BeijingLab</strain>
        <tissue evidence="1">Pupa</tissue>
    </source>
</reference>
<proteinExistence type="predicted"/>
<protein>
    <recommendedName>
        <fullName evidence="3">Mariner Mos1 transposase</fullName>
    </recommendedName>
</protein>
<accession>A0AAD7YWS4</accession>
<evidence type="ECO:0000313" key="2">
    <source>
        <dbReference type="Proteomes" id="UP001231518"/>
    </source>
</evidence>
<dbReference type="PANTHER" id="PTHR46060">
    <property type="entry name" value="MARINER MOS1 TRANSPOSASE-LIKE PROTEIN"/>
    <property type="match status" value="1"/>
</dbReference>
<dbReference type="Proteomes" id="UP001231518">
    <property type="component" value="Chromosome 19"/>
</dbReference>
<comment type="caution">
    <text evidence="1">The sequence shown here is derived from an EMBL/GenBank/DDBJ whole genome shotgun (WGS) entry which is preliminary data.</text>
</comment>
<name>A0AAD7YWS4_MYTSE</name>
<dbReference type="EMBL" id="JARGEI010000007">
    <property type="protein sequence ID" value="KAJ8729007.1"/>
    <property type="molecule type" value="Genomic_DNA"/>
</dbReference>
<dbReference type="GO" id="GO:0003676">
    <property type="term" value="F:nucleic acid binding"/>
    <property type="evidence" value="ECO:0007669"/>
    <property type="project" value="InterPro"/>
</dbReference>
<gene>
    <name evidence="1" type="ORF">PYW07_006703</name>
</gene>
<dbReference type="InterPro" id="IPR052709">
    <property type="entry name" value="Transposase-MT_Hybrid"/>
</dbReference>
<dbReference type="PANTHER" id="PTHR46060:SF1">
    <property type="entry name" value="MARINER MOS1 TRANSPOSASE-LIKE PROTEIN"/>
    <property type="match status" value="1"/>
</dbReference>
<organism evidence="1 2">
    <name type="scientific">Mythimna separata</name>
    <name type="common">Oriental armyworm</name>
    <name type="synonym">Pseudaletia separata</name>
    <dbReference type="NCBI Taxonomy" id="271217"/>
    <lineage>
        <taxon>Eukaryota</taxon>
        <taxon>Metazoa</taxon>
        <taxon>Ecdysozoa</taxon>
        <taxon>Arthropoda</taxon>
        <taxon>Hexapoda</taxon>
        <taxon>Insecta</taxon>
        <taxon>Pterygota</taxon>
        <taxon>Neoptera</taxon>
        <taxon>Endopterygota</taxon>
        <taxon>Lepidoptera</taxon>
        <taxon>Glossata</taxon>
        <taxon>Ditrysia</taxon>
        <taxon>Noctuoidea</taxon>
        <taxon>Noctuidae</taxon>
        <taxon>Noctuinae</taxon>
        <taxon>Hadenini</taxon>
        <taxon>Mythimna</taxon>
    </lineage>
</organism>
<sequence length="148" mass="17341">MDIIASFKCNRGVLHSEFLPEGLTVNKEYYLRSDLWKENSWILHHANAPSHKAIIVNEFLTKNSTNTMQQPPYSPDMALADFFLFLKLKLPLRGTRFQSIKDIKENSRRKLNSIPEAAFKKCFDEWIRWRKCIVSKGAYFEGDKILDE</sequence>
<evidence type="ECO:0008006" key="3">
    <source>
        <dbReference type="Google" id="ProtNLM"/>
    </source>
</evidence>
<dbReference type="AlphaFoldDB" id="A0AAD7YWS4"/>